<keyword evidence="2" id="KW-1185">Reference proteome</keyword>
<accession>A0ABW2G1H5</accession>
<sequence length="230" mass="25618">MASPRDMVERLRPLVEAHRDRRQAPVRFRPQTWHPWLEPHAAAHVLALGARIGGAGHGDRLISRDDLAALRQEATGNEPDRLRDLFVAVMIWGSGTTNGRGPRYTADALSDPRLPHVLRTTRSAVRAGRLSAAYDGFALRGVGRSFFTKWFAAVDDRGEGDEYALILDNRVFRTLNALGWTSIEAAGTRHRPTRYAAYVQAVHTWAGPLDVPAAWLEWLLFDLNGEVPTP</sequence>
<protein>
    <submittedName>
        <fullName evidence="1">Uncharacterized protein</fullName>
    </submittedName>
</protein>
<dbReference type="EMBL" id="JBHTAJ010000038">
    <property type="protein sequence ID" value="MFC7181946.1"/>
    <property type="molecule type" value="Genomic_DNA"/>
</dbReference>
<dbReference type="InterPro" id="IPR048868">
    <property type="entry name" value="OGG-like_put"/>
</dbReference>
<gene>
    <name evidence="1" type="ORF">ACFQMG_20555</name>
</gene>
<evidence type="ECO:0000313" key="1">
    <source>
        <dbReference type="EMBL" id="MFC7181946.1"/>
    </source>
</evidence>
<organism evidence="1 2">
    <name type="scientific">Kitasatospora paranensis</name>
    <dbReference type="NCBI Taxonomy" id="258053"/>
    <lineage>
        <taxon>Bacteria</taxon>
        <taxon>Bacillati</taxon>
        <taxon>Actinomycetota</taxon>
        <taxon>Actinomycetes</taxon>
        <taxon>Kitasatosporales</taxon>
        <taxon>Streptomycetaceae</taxon>
        <taxon>Kitasatospora</taxon>
    </lineage>
</organism>
<proteinExistence type="predicted"/>
<dbReference type="Proteomes" id="UP001596435">
    <property type="component" value="Unassembled WGS sequence"/>
</dbReference>
<reference evidence="2" key="1">
    <citation type="journal article" date="2019" name="Int. J. Syst. Evol. Microbiol.">
        <title>The Global Catalogue of Microorganisms (GCM) 10K type strain sequencing project: providing services to taxonomists for standard genome sequencing and annotation.</title>
        <authorList>
            <consortium name="The Broad Institute Genomics Platform"/>
            <consortium name="The Broad Institute Genome Sequencing Center for Infectious Disease"/>
            <person name="Wu L."/>
            <person name="Ma J."/>
        </authorList>
    </citation>
    <scope>NUCLEOTIDE SEQUENCE [LARGE SCALE GENOMIC DNA]</scope>
    <source>
        <strain evidence="2">CGMCC 1.12859</strain>
    </source>
</reference>
<comment type="caution">
    <text evidence="1">The sequence shown here is derived from an EMBL/GenBank/DDBJ whole genome shotgun (WGS) entry which is preliminary data.</text>
</comment>
<dbReference type="Pfam" id="PF21790">
    <property type="entry name" value="OGG"/>
    <property type="match status" value="1"/>
</dbReference>
<dbReference type="RefSeq" id="WP_380231668.1">
    <property type="nucleotide sequence ID" value="NZ_JBHSVH010000002.1"/>
</dbReference>
<name>A0ABW2G1H5_9ACTN</name>
<evidence type="ECO:0000313" key="2">
    <source>
        <dbReference type="Proteomes" id="UP001596435"/>
    </source>
</evidence>